<feature type="transmembrane region" description="Helical" evidence="8">
    <location>
        <begin position="538"/>
        <end position="558"/>
    </location>
</feature>
<reference evidence="10" key="1">
    <citation type="submission" date="2014-11" db="EMBL/GenBank/DDBJ databases">
        <authorList>
            <person name="Otto D Thomas"/>
            <person name="Naeem Raeece"/>
        </authorList>
    </citation>
    <scope>NUCLEOTIDE SEQUENCE</scope>
</reference>
<evidence type="ECO:0000256" key="8">
    <source>
        <dbReference type="SAM" id="Phobius"/>
    </source>
</evidence>
<feature type="domain" description="Amino acid transporter transmembrane" evidence="9">
    <location>
        <begin position="329"/>
        <end position="614"/>
    </location>
</feature>
<sequence length="630" mass="69167">MASMAPVFGSLGLTTQRDLFRFEAQAACRRSYSSTPDSAKPNSDPPNAVKLDKRRKTRRMSTMTASQKAGMEIQAKLLISEAIKESEGFRGFEVASLPDSAKADMAIRPLGSKRDLWLAVQVKSTACEWVKGNSKSRTFSRLNRGYGGMVVVCIFLGTDCASMSDKKREASTRFQANSSRVWSFPGSFPFPKSGGVAITPGGKYDGEEFRCSWKRSEGEGTFLGYKLLSYYEEAERLGSLTEKGVHLWTLRELEEQIPKARETERKTLRWLQPLFDVAGLRTFEPEDPTGPCDIILYSSSGSRPSGLRLQLKTAYWFGSRPQGPMAQECMAVFIILADNLYDVLRIPLWKSKLGLLLVQVFFFFLRDLSGLGFTSFVGVAFSLVLGISLVSACAVSMDSLKWKHLTLYPATWAHLAESTGVILCSNFCVTYHDFRQNLETPKAYDVTIVVTHVLAFLINVSVGVGGAVLFAGNVQPELTTNLSEESNSIGRFAVWALILVTFTKAPLYMRLLSDNFESFFLPGVDVTQPRFENHGFRVALRLLISLVPFVGAVLFPHFEELVSALGSVLTSLVCIGFPALMALCTSVGKNAGEQAAFVVLIFLSGAIACLGVAAIGWKLATEGPSRTAGW</sequence>
<dbReference type="VEuPathDB" id="CryptoDB:Cvel_4747"/>
<dbReference type="GO" id="GO:0005774">
    <property type="term" value="C:vacuolar membrane"/>
    <property type="evidence" value="ECO:0007669"/>
    <property type="project" value="TreeGrafter"/>
</dbReference>
<gene>
    <name evidence="10" type="ORF">Cvel_4747</name>
</gene>
<keyword evidence="3 8" id="KW-0812">Transmembrane</keyword>
<keyword evidence="4" id="KW-0029">Amino-acid transport</keyword>
<organism evidence="10">
    <name type="scientific">Chromera velia CCMP2878</name>
    <dbReference type="NCBI Taxonomy" id="1169474"/>
    <lineage>
        <taxon>Eukaryota</taxon>
        <taxon>Sar</taxon>
        <taxon>Alveolata</taxon>
        <taxon>Colpodellida</taxon>
        <taxon>Chromeraceae</taxon>
        <taxon>Chromera</taxon>
    </lineage>
</organism>
<dbReference type="PANTHER" id="PTHR22950:SF692">
    <property type="entry name" value="TRANSMEMBRANE AMINO ACID TRANSPORTER FAMILY PROTEIN"/>
    <property type="match status" value="1"/>
</dbReference>
<keyword evidence="2" id="KW-0813">Transport</keyword>
<dbReference type="Pfam" id="PF01490">
    <property type="entry name" value="Aa_trans"/>
    <property type="match status" value="1"/>
</dbReference>
<evidence type="ECO:0000256" key="1">
    <source>
        <dbReference type="ARBA" id="ARBA00004141"/>
    </source>
</evidence>
<feature type="region of interest" description="Disordered" evidence="7">
    <location>
        <begin position="31"/>
        <end position="66"/>
    </location>
</feature>
<feature type="transmembrane region" description="Helical" evidence="8">
    <location>
        <begin position="595"/>
        <end position="617"/>
    </location>
</feature>
<evidence type="ECO:0000259" key="9">
    <source>
        <dbReference type="Pfam" id="PF01490"/>
    </source>
</evidence>
<name>A0A0G4GI50_9ALVE</name>
<dbReference type="AlphaFoldDB" id="A0A0G4GI50"/>
<dbReference type="GO" id="GO:0015179">
    <property type="term" value="F:L-amino acid transmembrane transporter activity"/>
    <property type="evidence" value="ECO:0007669"/>
    <property type="project" value="TreeGrafter"/>
</dbReference>
<evidence type="ECO:0000256" key="7">
    <source>
        <dbReference type="SAM" id="MobiDB-lite"/>
    </source>
</evidence>
<keyword evidence="6 8" id="KW-0472">Membrane</keyword>
<evidence type="ECO:0000256" key="6">
    <source>
        <dbReference type="ARBA" id="ARBA00023136"/>
    </source>
</evidence>
<protein>
    <recommendedName>
        <fullName evidence="9">Amino acid transporter transmembrane domain-containing protein</fullName>
    </recommendedName>
</protein>
<feature type="transmembrane region" description="Helical" evidence="8">
    <location>
        <begin position="372"/>
        <end position="392"/>
    </location>
</feature>
<evidence type="ECO:0000256" key="4">
    <source>
        <dbReference type="ARBA" id="ARBA00022970"/>
    </source>
</evidence>
<feature type="transmembrane region" description="Helical" evidence="8">
    <location>
        <begin position="492"/>
        <end position="509"/>
    </location>
</feature>
<accession>A0A0G4GI50</accession>
<evidence type="ECO:0000256" key="5">
    <source>
        <dbReference type="ARBA" id="ARBA00022989"/>
    </source>
</evidence>
<feature type="compositionally biased region" description="Polar residues" evidence="7">
    <location>
        <begin position="31"/>
        <end position="41"/>
    </location>
</feature>
<evidence type="ECO:0000256" key="3">
    <source>
        <dbReference type="ARBA" id="ARBA00022692"/>
    </source>
</evidence>
<dbReference type="InterPro" id="IPR013057">
    <property type="entry name" value="AA_transpt_TM"/>
</dbReference>
<feature type="transmembrane region" description="Helical" evidence="8">
    <location>
        <begin position="446"/>
        <end position="472"/>
    </location>
</feature>
<evidence type="ECO:0000256" key="2">
    <source>
        <dbReference type="ARBA" id="ARBA00022448"/>
    </source>
</evidence>
<dbReference type="EMBL" id="CDMZ01001237">
    <property type="protein sequence ID" value="CEM29466.1"/>
    <property type="molecule type" value="Genomic_DNA"/>
</dbReference>
<evidence type="ECO:0000313" key="10">
    <source>
        <dbReference type="EMBL" id="CEM29466.1"/>
    </source>
</evidence>
<comment type="subcellular location">
    <subcellularLocation>
        <location evidence="1">Membrane</location>
        <topology evidence="1">Multi-pass membrane protein</topology>
    </subcellularLocation>
</comment>
<proteinExistence type="predicted"/>
<keyword evidence="5 8" id="KW-1133">Transmembrane helix</keyword>
<feature type="transmembrane region" description="Helical" evidence="8">
    <location>
        <begin position="564"/>
        <end position="583"/>
    </location>
</feature>
<dbReference type="PANTHER" id="PTHR22950">
    <property type="entry name" value="AMINO ACID TRANSPORTER"/>
    <property type="match status" value="1"/>
</dbReference>